<proteinExistence type="predicted"/>
<protein>
    <submittedName>
        <fullName evidence="1">Uncharacterized protein</fullName>
    </submittedName>
</protein>
<evidence type="ECO:0000313" key="2">
    <source>
        <dbReference type="Proteomes" id="UP000033434"/>
    </source>
</evidence>
<organism evidence="1 2">
    <name type="scientific">Pseudoalteromonas luteoviolacea S4054</name>
    <dbReference type="NCBI Taxonomy" id="1129367"/>
    <lineage>
        <taxon>Bacteria</taxon>
        <taxon>Pseudomonadati</taxon>
        <taxon>Pseudomonadota</taxon>
        <taxon>Gammaproteobacteria</taxon>
        <taxon>Alteromonadales</taxon>
        <taxon>Pseudoalteromonadaceae</taxon>
        <taxon>Pseudoalteromonas</taxon>
    </lineage>
</organism>
<evidence type="ECO:0000313" key="1">
    <source>
        <dbReference type="EMBL" id="KKE81769.1"/>
    </source>
</evidence>
<dbReference type="EMBL" id="AUXW01000177">
    <property type="protein sequence ID" value="KKE81769.1"/>
    <property type="molecule type" value="Genomic_DNA"/>
</dbReference>
<dbReference type="PATRIC" id="fig|1129367.4.peg.4425"/>
<comment type="caution">
    <text evidence="1">The sequence shown here is derived from an EMBL/GenBank/DDBJ whole genome shotgun (WGS) entry which is preliminary data.</text>
</comment>
<dbReference type="AlphaFoldDB" id="A0A0F6A8P0"/>
<name>A0A0F6A8P0_9GAMM</name>
<reference evidence="1 2" key="1">
    <citation type="journal article" date="2015" name="BMC Genomics">
        <title>Genome mining reveals unlocked bioactive potential of marine Gram-negative bacteria.</title>
        <authorList>
            <person name="Machado H."/>
            <person name="Sonnenschein E.C."/>
            <person name="Melchiorsen J."/>
            <person name="Gram L."/>
        </authorList>
    </citation>
    <scope>NUCLEOTIDE SEQUENCE [LARGE SCALE GENOMIC DNA]</scope>
    <source>
        <strain evidence="1 2">S4054</strain>
    </source>
</reference>
<sequence>MCVIFYTITINQSIVPTRITPNTFIAINFYKIVDKTAIFNKKNTSDGRGKISKKRMQSERLSWVLFAQKGQHTFKYVLIITIKFKIKGALELISN</sequence>
<accession>A0A0F6A8P0</accession>
<dbReference type="Proteomes" id="UP000033434">
    <property type="component" value="Unassembled WGS sequence"/>
</dbReference>
<gene>
    <name evidence="1" type="ORF">N479_21300</name>
</gene>